<dbReference type="GO" id="GO:0016655">
    <property type="term" value="F:oxidoreductase activity, acting on NAD(P)H, quinone or similar compound as acceptor"/>
    <property type="evidence" value="ECO:0007669"/>
    <property type="project" value="UniProtKB-UniRule"/>
</dbReference>
<protein>
    <recommendedName>
        <fullName evidence="16 17">Na(+)-translocating NADH-quinone reductase subunit C</fullName>
        <shortName evidence="16 17">Na(+)-NQR subunit C</shortName>
        <shortName evidence="16 17">Na(+)-translocating NQR subunit C</shortName>
        <ecNumber evidence="16 17">7.2.1.1</ecNumber>
    </recommendedName>
    <alternativeName>
        <fullName evidence="16 17">NQR complex subunit C</fullName>
    </alternativeName>
    <alternativeName>
        <fullName evidence="16 17">NQR-1 subunit C</fullName>
    </alternativeName>
</protein>
<dbReference type="OrthoDB" id="9794010at2"/>
<evidence type="ECO:0000256" key="7">
    <source>
        <dbReference type="ARBA" id="ARBA00022692"/>
    </source>
</evidence>
<evidence type="ECO:0000313" key="20">
    <source>
        <dbReference type="Proteomes" id="UP000218542"/>
    </source>
</evidence>
<dbReference type="GO" id="GO:0005886">
    <property type="term" value="C:plasma membrane"/>
    <property type="evidence" value="ECO:0007669"/>
    <property type="project" value="UniProtKB-SubCell"/>
</dbReference>
<dbReference type="RefSeq" id="WP_096894061.1">
    <property type="nucleotide sequence ID" value="NZ_BAOS01000013.1"/>
</dbReference>
<accession>A0A286TXR7</accession>
<dbReference type="EC" id="7.2.1.1" evidence="16 17"/>
<dbReference type="EMBL" id="BAOS01000013">
    <property type="protein sequence ID" value="GAX60667.1"/>
    <property type="molecule type" value="Genomic_DNA"/>
</dbReference>
<comment type="function">
    <text evidence="16">NQR complex catalyzes the reduction of ubiquinone-1 to ubiquinol by two successive reactions, coupled with the transport of Na(+) ions from the cytoplasm to the periplasm. NqrA to NqrE are probably involved in the second step, the conversion of ubisemiquinone to ubiquinol.</text>
</comment>
<name>A0A286TXR7_9BACT</name>
<dbReference type="PANTHER" id="PTHR37838">
    <property type="entry name" value="NA(+)-TRANSLOCATING NADH-QUINONE REDUCTASE SUBUNIT C"/>
    <property type="match status" value="1"/>
</dbReference>
<evidence type="ECO:0000256" key="17">
    <source>
        <dbReference type="PIRNR" id="PIRNR009437"/>
    </source>
</evidence>
<evidence type="ECO:0000256" key="15">
    <source>
        <dbReference type="ARBA" id="ARBA00023201"/>
    </source>
</evidence>
<keyword evidence="9 16" id="KW-1133">Transmembrane helix</keyword>
<evidence type="ECO:0000256" key="10">
    <source>
        <dbReference type="ARBA" id="ARBA00023027"/>
    </source>
</evidence>
<evidence type="ECO:0000256" key="1">
    <source>
        <dbReference type="ARBA" id="ARBA00022448"/>
    </source>
</evidence>
<dbReference type="AlphaFoldDB" id="A0A286TXR7"/>
<keyword evidence="8 16" id="KW-1278">Translocase</keyword>
<evidence type="ECO:0000256" key="8">
    <source>
        <dbReference type="ARBA" id="ARBA00022967"/>
    </source>
</evidence>
<keyword evidence="1 16" id="KW-0813">Transport</keyword>
<proteinExistence type="inferred from homology"/>
<dbReference type="NCBIfam" id="NF003749">
    <property type="entry name" value="PRK05346.1-5"/>
    <property type="match status" value="1"/>
</dbReference>
<comment type="similarity">
    <text evidence="16 17">Belongs to the NqrC family.</text>
</comment>
<keyword evidence="14 16" id="KW-0472">Membrane</keyword>
<keyword evidence="5 16" id="KW-0285">Flavoprotein</keyword>
<keyword evidence="6 16" id="KW-0288">FMN</keyword>
<feature type="domain" description="FMN-binding" evidence="18">
    <location>
        <begin position="143"/>
        <end position="244"/>
    </location>
</feature>
<dbReference type="GO" id="GO:0006814">
    <property type="term" value="P:sodium ion transport"/>
    <property type="evidence" value="ECO:0007669"/>
    <property type="project" value="UniProtKB-UniRule"/>
</dbReference>
<dbReference type="GO" id="GO:0010181">
    <property type="term" value="F:FMN binding"/>
    <property type="evidence" value="ECO:0007669"/>
    <property type="project" value="UniProtKB-UniRule"/>
</dbReference>
<dbReference type="PIRSF" id="PIRSF009437">
    <property type="entry name" value="NQR-1_subunit_C"/>
    <property type="match status" value="1"/>
</dbReference>
<evidence type="ECO:0000256" key="14">
    <source>
        <dbReference type="ARBA" id="ARBA00023136"/>
    </source>
</evidence>
<keyword evidence="12 16" id="KW-0406">Ion transport</keyword>
<keyword evidence="13 16" id="KW-0830">Ubiquinone</keyword>
<dbReference type="SMART" id="SM00900">
    <property type="entry name" value="FMN_bind"/>
    <property type="match status" value="1"/>
</dbReference>
<keyword evidence="11 16" id="KW-0915">Sodium</keyword>
<evidence type="ECO:0000256" key="3">
    <source>
        <dbReference type="ARBA" id="ARBA00022519"/>
    </source>
</evidence>
<organism evidence="19 20">
    <name type="scientific">Candidatus Scalindua japonica</name>
    <dbReference type="NCBI Taxonomy" id="1284222"/>
    <lineage>
        <taxon>Bacteria</taxon>
        <taxon>Pseudomonadati</taxon>
        <taxon>Planctomycetota</taxon>
        <taxon>Candidatus Brocadiia</taxon>
        <taxon>Candidatus Brocadiales</taxon>
        <taxon>Candidatus Scalinduaceae</taxon>
        <taxon>Candidatus Scalindua</taxon>
    </lineage>
</organism>
<evidence type="ECO:0000256" key="4">
    <source>
        <dbReference type="ARBA" id="ARBA00022553"/>
    </source>
</evidence>
<keyword evidence="3" id="KW-0997">Cell inner membrane</keyword>
<keyword evidence="2 16" id="KW-1003">Cell membrane</keyword>
<evidence type="ECO:0000256" key="13">
    <source>
        <dbReference type="ARBA" id="ARBA00023075"/>
    </source>
</evidence>
<reference evidence="20" key="1">
    <citation type="journal article" date="2017" name="Environ. Microbiol. Rep.">
        <title>Genetic Diversity of Marine Anaerobic Ammonium-Oxidizing Bacteria as Revealed by Genomic and Proteomic Analyses of 'Candidatus Scalindua japonica'.</title>
        <authorList>
            <person name="Oshiki M."/>
            <person name="Mizuto K."/>
            <person name="Kimura Z."/>
            <person name="Kindaichi T."/>
            <person name="Satoh H."/>
            <person name="Okabe S."/>
        </authorList>
    </citation>
    <scope>NUCLEOTIDE SEQUENCE [LARGE SCALE GENOMIC DNA]</scope>
    <source>
        <strain evidence="20">husup-a2</strain>
    </source>
</reference>
<evidence type="ECO:0000256" key="11">
    <source>
        <dbReference type="ARBA" id="ARBA00023053"/>
    </source>
</evidence>
<comment type="catalytic activity">
    <reaction evidence="16 17">
        <text>a ubiquinone + n Na(+)(in) + NADH + H(+) = a ubiquinol + n Na(+)(out) + NAD(+)</text>
        <dbReference type="Rhea" id="RHEA:47748"/>
        <dbReference type="Rhea" id="RHEA-COMP:9565"/>
        <dbReference type="Rhea" id="RHEA-COMP:9566"/>
        <dbReference type="ChEBI" id="CHEBI:15378"/>
        <dbReference type="ChEBI" id="CHEBI:16389"/>
        <dbReference type="ChEBI" id="CHEBI:17976"/>
        <dbReference type="ChEBI" id="CHEBI:29101"/>
        <dbReference type="ChEBI" id="CHEBI:57540"/>
        <dbReference type="ChEBI" id="CHEBI:57945"/>
        <dbReference type="EC" id="7.2.1.1"/>
    </reaction>
</comment>
<keyword evidence="20" id="KW-1185">Reference proteome</keyword>
<evidence type="ECO:0000259" key="18">
    <source>
        <dbReference type="SMART" id="SM00900"/>
    </source>
</evidence>
<dbReference type="Pfam" id="PF04205">
    <property type="entry name" value="FMN_bind"/>
    <property type="match status" value="1"/>
</dbReference>
<comment type="caution">
    <text evidence="19">The sequence shown here is derived from an EMBL/GenBank/DDBJ whole genome shotgun (WGS) entry which is preliminary data.</text>
</comment>
<keyword evidence="10 16" id="KW-0520">NAD</keyword>
<feature type="modified residue" description="FMN phosphoryl threonine" evidence="16">
    <location>
        <position position="227"/>
    </location>
</feature>
<evidence type="ECO:0000256" key="9">
    <source>
        <dbReference type="ARBA" id="ARBA00022989"/>
    </source>
</evidence>
<evidence type="ECO:0000256" key="16">
    <source>
        <dbReference type="HAMAP-Rule" id="MF_00427"/>
    </source>
</evidence>
<comment type="cofactor">
    <cofactor evidence="16 17">
        <name>FMN</name>
        <dbReference type="ChEBI" id="CHEBI:58210"/>
    </cofactor>
</comment>
<evidence type="ECO:0000313" key="19">
    <source>
        <dbReference type="EMBL" id="GAX60667.1"/>
    </source>
</evidence>
<dbReference type="HAMAP" id="MF_00427">
    <property type="entry name" value="NqrC"/>
    <property type="match status" value="1"/>
</dbReference>
<keyword evidence="7 16" id="KW-0812">Transmembrane</keyword>
<keyword evidence="15 16" id="KW-0739">Sodium transport</keyword>
<comment type="subcellular location">
    <subcellularLocation>
        <location evidence="16">Cell membrane</location>
        <topology evidence="16">Single-pass membrane protein</topology>
    </subcellularLocation>
</comment>
<comment type="caution">
    <text evidence="16">Lacks conserved residue(s) required for the propagation of feature annotation.</text>
</comment>
<dbReference type="InterPro" id="IPR010204">
    <property type="entry name" value="NqrC"/>
</dbReference>
<dbReference type="PANTHER" id="PTHR37838:SF1">
    <property type="entry name" value="NA(+)-TRANSLOCATING NADH-QUINONE REDUCTASE SUBUNIT C"/>
    <property type="match status" value="1"/>
</dbReference>
<evidence type="ECO:0000256" key="6">
    <source>
        <dbReference type="ARBA" id="ARBA00022643"/>
    </source>
</evidence>
<evidence type="ECO:0000256" key="2">
    <source>
        <dbReference type="ARBA" id="ARBA00022475"/>
    </source>
</evidence>
<comment type="subunit">
    <text evidence="16 17">Composed of six subunits; NqrA, NqrB, NqrC, NqrD, NqrE and NqrF.</text>
</comment>
<sequence length="258" mass="28309">MAHESVSKTFIVAIALAATCSLLVAGAAIGLRPRQEANKVLDRKINILIVADLYDTKASVEESFKQIETRIVDLATGEYVAKDQLDPETFDQRAAARDPELSVKIPPEKDYAGIGRREKYSLVYLVKKNGKLDQVILPIDGKGLWSTLYGFLALSDDLKTIRGITFYEHSETPGLGGEVDNSKWQAQWVGKKIYGKEGSVQFHLVKGVADKSSPEAEYQVDGLSGATLTANGVTDLIKYWMGNDGFKKLLERLQAEGA</sequence>
<evidence type="ECO:0000256" key="5">
    <source>
        <dbReference type="ARBA" id="ARBA00022630"/>
    </source>
</evidence>
<dbReference type="InterPro" id="IPR007329">
    <property type="entry name" value="FMN-bd"/>
</dbReference>
<dbReference type="Proteomes" id="UP000218542">
    <property type="component" value="Unassembled WGS sequence"/>
</dbReference>
<keyword evidence="4 16" id="KW-0597">Phosphoprotein</keyword>
<evidence type="ECO:0000256" key="12">
    <source>
        <dbReference type="ARBA" id="ARBA00023065"/>
    </source>
</evidence>
<dbReference type="NCBIfam" id="TIGR01938">
    <property type="entry name" value="nqrC"/>
    <property type="match status" value="1"/>
</dbReference>
<gene>
    <name evidence="16" type="primary">nqrC</name>
    <name evidence="19" type="ORF">SCALIN_C13_0182</name>
</gene>